<dbReference type="EMBL" id="OU963864">
    <property type="protein sequence ID" value="CAH0386514.1"/>
    <property type="molecule type" value="Genomic_DNA"/>
</dbReference>
<evidence type="ECO:0000259" key="8">
    <source>
        <dbReference type="Pfam" id="PF12896"/>
    </source>
</evidence>
<keyword evidence="2" id="KW-0132">Cell division</keyword>
<feature type="domain" description="Anaphase-promoting complex subunit 4-like WD40" evidence="7">
    <location>
        <begin position="21"/>
        <end position="108"/>
    </location>
</feature>
<feature type="domain" description="Anaphase-promoting complex subunit 4 long" evidence="8">
    <location>
        <begin position="231"/>
        <end position="427"/>
    </location>
</feature>
<dbReference type="InterPro" id="IPR056358">
    <property type="entry name" value="APC4_C"/>
</dbReference>
<dbReference type="GO" id="GO:0034399">
    <property type="term" value="C:nuclear periphery"/>
    <property type="evidence" value="ECO:0007669"/>
    <property type="project" value="TreeGrafter"/>
</dbReference>
<dbReference type="InterPro" id="IPR024789">
    <property type="entry name" value="APC4"/>
</dbReference>
<sequence>MTSNAMRQLEERHVASKVECMVWSAKMDLLALSNSKGEVALHRLTWQRVWSLAPPAEDVKVTSIAWRPDGKLIAITYQNCEVFLVDVENKEVVHKHVLPAVANFLVWSSEQESTDTTSNSTQDLFSDYVPKLPSLSRSNFGSTTERSGENIEDSKKIKDQHQLNFLLIGLENGLLFLSVFGLFPCGTINTTNIFGQNNQVSIVAAEISQNLKTLYIVASIKENNAYNLKVACYDSEILASRAKELHTLALKYGHIISLQDYLTSTMNSITESWENILLSEMELKFQTYAEQDPQSSISAELLELLMFGTFSEQLERFLLNDLTEKGIKKLGHSIELSHSNIQKLILKHIHTVGQSLAFHLAELKGMALLKDRFSSLGLDQRAVSNAFVAAGSFLVKATEVQLVIDDSMKIYKAFFRWLYAVILHLIDERIPDLTLTDVNQQDLSFIADYLYSLGDFQPTKTDRESTVPKSRCSLDRLGQYLVDKPLTQTYDSKKNSWEMFLAANPCLAEHPTIIPRQENFSLVQQHKHFEEAIKAVFDRPSSSISSLFSISKVIDVSTVQQLSKFSLIHLHDESNLLVAFLKSDLKHFYFMKIPSEKDKKPQGVCVFFNSTDATAKLKILDVQFYLPETLSVLVENNNESRNAIFVQFPTKLLLEYSSVVLNFQQIPTIAANSVLEQSSFRPIENLVASRFAVSGSRKVAVILSESLRKVRLFEMEVEDEEEDEDNLRESDQSTLDHSKNSTLDD</sequence>
<dbReference type="InterPro" id="IPR024790">
    <property type="entry name" value="APC4_long_dom"/>
</dbReference>
<feature type="domain" description="Anaphase-promoting complex subunit 4 C-terminal half WD40" evidence="9">
    <location>
        <begin position="612"/>
        <end position="714"/>
    </location>
</feature>
<dbReference type="Pfam" id="PF12894">
    <property type="entry name" value="ANAPC4_WD40"/>
    <property type="match status" value="1"/>
</dbReference>
<evidence type="ECO:0000313" key="11">
    <source>
        <dbReference type="Proteomes" id="UP001152759"/>
    </source>
</evidence>
<evidence type="ECO:0000256" key="4">
    <source>
        <dbReference type="ARBA" id="ARBA00022786"/>
    </source>
</evidence>
<dbReference type="SUPFAM" id="SSF50978">
    <property type="entry name" value="WD40 repeat-like"/>
    <property type="match status" value="1"/>
</dbReference>
<dbReference type="GO" id="GO:0051301">
    <property type="term" value="P:cell division"/>
    <property type="evidence" value="ECO:0007669"/>
    <property type="project" value="UniProtKB-KW"/>
</dbReference>
<proteinExistence type="predicted"/>
<protein>
    <recommendedName>
        <fullName evidence="1">Anaphase-promoting complex subunit 4</fullName>
    </recommendedName>
</protein>
<dbReference type="InterPro" id="IPR036322">
    <property type="entry name" value="WD40_repeat_dom_sf"/>
</dbReference>
<evidence type="ECO:0000259" key="7">
    <source>
        <dbReference type="Pfam" id="PF12894"/>
    </source>
</evidence>
<gene>
    <name evidence="10" type="ORF">BEMITA_LOCUS5624</name>
</gene>
<dbReference type="GO" id="GO:0070979">
    <property type="term" value="P:protein K11-linked ubiquitination"/>
    <property type="evidence" value="ECO:0007669"/>
    <property type="project" value="TreeGrafter"/>
</dbReference>
<keyword evidence="4" id="KW-0833">Ubl conjugation pathway</keyword>
<dbReference type="InterPro" id="IPR015943">
    <property type="entry name" value="WD40/YVTN_repeat-like_dom_sf"/>
</dbReference>
<keyword evidence="5" id="KW-0131">Cell cycle</keyword>
<dbReference type="GO" id="GO:0031145">
    <property type="term" value="P:anaphase-promoting complex-dependent catabolic process"/>
    <property type="evidence" value="ECO:0007669"/>
    <property type="project" value="InterPro"/>
</dbReference>
<dbReference type="KEGG" id="btab:109029934"/>
<keyword evidence="11" id="KW-1185">Reference proteome</keyword>
<dbReference type="Proteomes" id="UP001152759">
    <property type="component" value="Chromosome 3"/>
</dbReference>
<evidence type="ECO:0000256" key="6">
    <source>
        <dbReference type="SAM" id="MobiDB-lite"/>
    </source>
</evidence>
<feature type="region of interest" description="Disordered" evidence="6">
    <location>
        <begin position="717"/>
        <end position="745"/>
    </location>
</feature>
<evidence type="ECO:0000256" key="2">
    <source>
        <dbReference type="ARBA" id="ARBA00022618"/>
    </source>
</evidence>
<dbReference type="Gene3D" id="2.130.10.10">
    <property type="entry name" value="YVTN repeat-like/Quinoprotein amine dehydrogenase"/>
    <property type="match status" value="1"/>
</dbReference>
<organism evidence="10 11">
    <name type="scientific">Bemisia tabaci</name>
    <name type="common">Sweetpotato whitefly</name>
    <name type="synonym">Aleurodes tabaci</name>
    <dbReference type="NCBI Taxonomy" id="7038"/>
    <lineage>
        <taxon>Eukaryota</taxon>
        <taxon>Metazoa</taxon>
        <taxon>Ecdysozoa</taxon>
        <taxon>Arthropoda</taxon>
        <taxon>Hexapoda</taxon>
        <taxon>Insecta</taxon>
        <taxon>Pterygota</taxon>
        <taxon>Neoptera</taxon>
        <taxon>Paraneoptera</taxon>
        <taxon>Hemiptera</taxon>
        <taxon>Sternorrhyncha</taxon>
        <taxon>Aleyrodoidea</taxon>
        <taxon>Aleyrodidae</taxon>
        <taxon>Aleyrodinae</taxon>
        <taxon>Bemisia</taxon>
    </lineage>
</organism>
<dbReference type="PANTHER" id="PTHR13260:SF0">
    <property type="entry name" value="ANAPHASE-PROMOTING COMPLEX SUBUNIT 4"/>
    <property type="match status" value="1"/>
</dbReference>
<evidence type="ECO:0000256" key="1">
    <source>
        <dbReference type="ARBA" id="ARBA00016067"/>
    </source>
</evidence>
<feature type="compositionally biased region" description="Acidic residues" evidence="6">
    <location>
        <begin position="717"/>
        <end position="726"/>
    </location>
</feature>
<keyword evidence="3" id="KW-0498">Mitosis</keyword>
<dbReference type="GO" id="GO:0005680">
    <property type="term" value="C:anaphase-promoting complex"/>
    <property type="evidence" value="ECO:0007669"/>
    <property type="project" value="InterPro"/>
</dbReference>
<accession>A0A9P0AA36</accession>
<dbReference type="OrthoDB" id="2110451at2759"/>
<evidence type="ECO:0000259" key="9">
    <source>
        <dbReference type="Pfam" id="PF23405"/>
    </source>
</evidence>
<name>A0A9P0AA36_BEMTA</name>
<evidence type="ECO:0000256" key="5">
    <source>
        <dbReference type="ARBA" id="ARBA00023306"/>
    </source>
</evidence>
<dbReference type="Pfam" id="PF23405">
    <property type="entry name" value="WD40_APC4_C-half"/>
    <property type="match status" value="1"/>
</dbReference>
<feature type="compositionally biased region" description="Basic and acidic residues" evidence="6">
    <location>
        <begin position="727"/>
        <end position="739"/>
    </location>
</feature>
<evidence type="ECO:0000256" key="3">
    <source>
        <dbReference type="ARBA" id="ARBA00022776"/>
    </source>
</evidence>
<dbReference type="InterPro" id="IPR024977">
    <property type="entry name" value="Apc4-like_WD40_dom"/>
</dbReference>
<dbReference type="Pfam" id="PF12896">
    <property type="entry name" value="ANAPC4"/>
    <property type="match status" value="1"/>
</dbReference>
<reference evidence="10" key="1">
    <citation type="submission" date="2021-12" db="EMBL/GenBank/DDBJ databases">
        <authorList>
            <person name="King R."/>
        </authorList>
    </citation>
    <scope>NUCLEOTIDE SEQUENCE</scope>
</reference>
<dbReference type="AlphaFoldDB" id="A0A9P0AA36"/>
<dbReference type="PANTHER" id="PTHR13260">
    <property type="entry name" value="ANAPHASE PROMOTING COMPLEX SUBUNIT 4 APC4"/>
    <property type="match status" value="1"/>
</dbReference>
<evidence type="ECO:0000313" key="10">
    <source>
        <dbReference type="EMBL" id="CAH0386514.1"/>
    </source>
</evidence>